<dbReference type="InterPro" id="IPR008207">
    <property type="entry name" value="Sig_transdc_His_kin_Hpt_dom"/>
</dbReference>
<sequence length="124" mass="13791">MTHPAPKPHDHLEKHLSVLRVQFHGSLRKKETELEEVICDIAAFGADQDRLSRLFYIAHSLVGVAPTYRFNDLATAAEKVEALVDQSNLIPGRQDIAAEPVLMAADEMAEEMRKALKAGPPRHT</sequence>
<dbReference type="EMBL" id="FQZQ01000005">
    <property type="protein sequence ID" value="SHJ10233.1"/>
    <property type="molecule type" value="Genomic_DNA"/>
</dbReference>
<evidence type="ECO:0000313" key="5">
    <source>
        <dbReference type="Proteomes" id="UP000183982"/>
    </source>
</evidence>
<dbReference type="AlphaFoldDB" id="A0A1M6GJY4"/>
<reference evidence="5" key="1">
    <citation type="submission" date="2016-11" db="EMBL/GenBank/DDBJ databases">
        <authorList>
            <person name="Varghese N."/>
            <person name="Submissions S."/>
        </authorList>
    </citation>
    <scope>NUCLEOTIDE SEQUENCE [LARGE SCALE GENOMIC DNA]</scope>
    <source>
        <strain evidence="5">DSM 100564</strain>
    </source>
</reference>
<proteinExistence type="predicted"/>
<dbReference type="Pfam" id="PF01627">
    <property type="entry name" value="Hpt"/>
    <property type="match status" value="1"/>
</dbReference>
<dbReference type="PROSITE" id="PS50894">
    <property type="entry name" value="HPT"/>
    <property type="match status" value="1"/>
</dbReference>
<evidence type="ECO:0000313" key="4">
    <source>
        <dbReference type="EMBL" id="SHJ10233.1"/>
    </source>
</evidence>
<dbReference type="Proteomes" id="UP000183982">
    <property type="component" value="Unassembled WGS sequence"/>
</dbReference>
<dbReference type="InterPro" id="IPR036641">
    <property type="entry name" value="HPT_dom_sf"/>
</dbReference>
<dbReference type="SUPFAM" id="SSF47226">
    <property type="entry name" value="Histidine-containing phosphotransfer domain, HPT domain"/>
    <property type="match status" value="1"/>
</dbReference>
<protein>
    <submittedName>
        <fullName evidence="4">Hpt domain-containing protein</fullName>
    </submittedName>
</protein>
<keyword evidence="5" id="KW-1185">Reference proteome</keyword>
<organism evidence="4 5">
    <name type="scientific">Shimia gijangensis</name>
    <dbReference type="NCBI Taxonomy" id="1470563"/>
    <lineage>
        <taxon>Bacteria</taxon>
        <taxon>Pseudomonadati</taxon>
        <taxon>Pseudomonadota</taxon>
        <taxon>Alphaproteobacteria</taxon>
        <taxon>Rhodobacterales</taxon>
        <taxon>Roseobacteraceae</taxon>
    </lineage>
</organism>
<name>A0A1M6GJY4_9RHOB</name>
<accession>A0A1M6GJY4</accession>
<evidence type="ECO:0000256" key="2">
    <source>
        <dbReference type="PROSITE-ProRule" id="PRU00110"/>
    </source>
</evidence>
<keyword evidence="2" id="KW-0597">Phosphoprotein</keyword>
<dbReference type="STRING" id="1470563.SAMN05444000_10549"/>
<dbReference type="GO" id="GO:0004672">
    <property type="term" value="F:protein kinase activity"/>
    <property type="evidence" value="ECO:0007669"/>
    <property type="project" value="UniProtKB-ARBA"/>
</dbReference>
<dbReference type="GO" id="GO:0000160">
    <property type="term" value="P:phosphorelay signal transduction system"/>
    <property type="evidence" value="ECO:0007669"/>
    <property type="project" value="UniProtKB-KW"/>
</dbReference>
<evidence type="ECO:0000259" key="3">
    <source>
        <dbReference type="PROSITE" id="PS50894"/>
    </source>
</evidence>
<evidence type="ECO:0000256" key="1">
    <source>
        <dbReference type="ARBA" id="ARBA00023012"/>
    </source>
</evidence>
<gene>
    <name evidence="4" type="ORF">SAMN05444000_10549</name>
</gene>
<feature type="domain" description="HPt" evidence="3">
    <location>
        <begin position="19"/>
        <end position="119"/>
    </location>
</feature>
<dbReference type="Gene3D" id="1.20.120.160">
    <property type="entry name" value="HPT domain"/>
    <property type="match status" value="1"/>
</dbReference>
<feature type="modified residue" description="Phosphohistidine" evidence="2">
    <location>
        <position position="59"/>
    </location>
</feature>
<dbReference type="RefSeq" id="WP_073250644.1">
    <property type="nucleotide sequence ID" value="NZ_FQZQ01000005.1"/>
</dbReference>
<keyword evidence="1" id="KW-0902">Two-component regulatory system</keyword>